<gene>
    <name evidence="2" type="ORF">METZ01_LOCUS26765</name>
</gene>
<evidence type="ECO:0000313" key="2">
    <source>
        <dbReference type="EMBL" id="SUZ73911.1"/>
    </source>
</evidence>
<dbReference type="PANTHER" id="PTHR33490:SF3">
    <property type="entry name" value="CONSERVED INTEGRAL MEMBRANE PROTEIN"/>
    <property type="match status" value="1"/>
</dbReference>
<dbReference type="Gene3D" id="3.10.620.30">
    <property type="match status" value="1"/>
</dbReference>
<dbReference type="EMBL" id="UINC01001194">
    <property type="protein sequence ID" value="SUZ73911.1"/>
    <property type="molecule type" value="Genomic_DNA"/>
</dbReference>
<protein>
    <recommendedName>
        <fullName evidence="1">Transglutaminase-like domain-containing protein</fullName>
    </recommendedName>
</protein>
<evidence type="ECO:0000259" key="1">
    <source>
        <dbReference type="SMART" id="SM00460"/>
    </source>
</evidence>
<dbReference type="SUPFAM" id="SSF54001">
    <property type="entry name" value="Cysteine proteinases"/>
    <property type="match status" value="1"/>
</dbReference>
<organism evidence="2">
    <name type="scientific">marine metagenome</name>
    <dbReference type="NCBI Taxonomy" id="408172"/>
    <lineage>
        <taxon>unclassified sequences</taxon>
        <taxon>metagenomes</taxon>
        <taxon>ecological metagenomes</taxon>
    </lineage>
</organism>
<dbReference type="InterPro" id="IPR002931">
    <property type="entry name" value="Transglutaminase-like"/>
</dbReference>
<feature type="domain" description="Transglutaminase-like" evidence="1">
    <location>
        <begin position="359"/>
        <end position="421"/>
    </location>
</feature>
<dbReference type="InterPro" id="IPR038765">
    <property type="entry name" value="Papain-like_cys_pep_sf"/>
</dbReference>
<reference evidence="2" key="1">
    <citation type="submission" date="2018-05" db="EMBL/GenBank/DDBJ databases">
        <authorList>
            <person name="Lanie J.A."/>
            <person name="Ng W.-L."/>
            <person name="Kazmierczak K.M."/>
            <person name="Andrzejewski T.M."/>
            <person name="Davidsen T.M."/>
            <person name="Wayne K.J."/>
            <person name="Tettelin H."/>
            <person name="Glass J.I."/>
            <person name="Rusch D."/>
            <person name="Podicherti R."/>
            <person name="Tsui H.-C.T."/>
            <person name="Winkler M.E."/>
        </authorList>
    </citation>
    <scope>NUCLEOTIDE SEQUENCE</scope>
</reference>
<sequence length="460" mass="52365">MDVKETRKRWGLVCLTTLIAVTATWLYQQNARQSLVEMIQQMEGEHWYRVSLNQQAVGQYRTAVLLDRTIRFVTEMRFRLDSKFVTHIEEVHVFAAEPPYQLIRATHTQRRGPGHNDVLTARVLRDRGELYAVAPTGARLPLTTDYRLTDHLDIEMWLMSDSPAPKLSRKTKHIDFERLDIATKVWSIVERNNQGYIVRSANELGFAEIQLDPKFMAKAMVDRHFFLDRVTDEAAASIWRQRANSPHHPDFSISTAEPLHNPTKLSRLVLKPFGEMPWDDETLLVGTSVSHIKVDPNTLASFLRETLQHPVSDELITALANAVAQETTSPIKRAEALIHFVHDYLVYEDLQHIQSVSETLSRRRGDCSEFAELFTTLARAARLPAKTIVGLAYDADNGVFAKHAWNEIAVDGLWIPVDPTWNQVRADATHLRLSDETMAALDQSSMSFKVVETEYVNAGS</sequence>
<proteinExistence type="predicted"/>
<dbReference type="AlphaFoldDB" id="A0A381Q3J2"/>
<accession>A0A381Q3J2</accession>
<dbReference type="Pfam" id="PF01841">
    <property type="entry name" value="Transglut_core"/>
    <property type="match status" value="1"/>
</dbReference>
<dbReference type="PANTHER" id="PTHR33490">
    <property type="entry name" value="BLR5614 PROTEIN-RELATED"/>
    <property type="match status" value="1"/>
</dbReference>
<name>A0A381Q3J2_9ZZZZ</name>
<dbReference type="SMART" id="SM00460">
    <property type="entry name" value="TGc"/>
    <property type="match status" value="1"/>
</dbReference>